<sequence>MRRLVGPHPTTWFEPTRPRVLAHRGLTVNAPENTLLSFLNALAGGAEYLETDVQVSKDGIAIICHDSDLRRVAGRREQVSALTLAELKTVDLGSGQTFCTLAEALAAFPEARFNIDIKSLAAAAPAAAAIREAGATGRVLITSFNERRRGAAVRALPGVATSASSPRFALALTAAKLGLSPLVRFALRGVDAVQVPVGISLLRIATRGVIRRIQAAGVEVHFWTINDVTEMKRLLELGADGIVTDRSDLLLELIGRSA</sequence>
<dbReference type="Gene3D" id="3.20.20.190">
    <property type="entry name" value="Phosphatidylinositol (PI) phosphodiesterase"/>
    <property type="match status" value="1"/>
</dbReference>
<dbReference type="InterPro" id="IPR030395">
    <property type="entry name" value="GP_PDE_dom"/>
</dbReference>
<dbReference type="PANTHER" id="PTHR46211:SF14">
    <property type="entry name" value="GLYCEROPHOSPHODIESTER PHOSPHODIESTERASE"/>
    <property type="match status" value="1"/>
</dbReference>
<gene>
    <name evidence="2" type="ORF">G3T37_01600</name>
</gene>
<organism evidence="2 3">
    <name type="scientific">Galbitalea soli</name>
    <dbReference type="NCBI Taxonomy" id="1268042"/>
    <lineage>
        <taxon>Bacteria</taxon>
        <taxon>Bacillati</taxon>
        <taxon>Actinomycetota</taxon>
        <taxon>Actinomycetes</taxon>
        <taxon>Micrococcales</taxon>
        <taxon>Microbacteriaceae</taxon>
        <taxon>Galbitalea</taxon>
    </lineage>
</organism>
<comment type="caution">
    <text evidence="2">The sequence shown here is derived from an EMBL/GenBank/DDBJ whole genome shotgun (WGS) entry which is preliminary data.</text>
</comment>
<evidence type="ECO:0000313" key="3">
    <source>
        <dbReference type="Proteomes" id="UP000479756"/>
    </source>
</evidence>
<dbReference type="SUPFAM" id="SSF51695">
    <property type="entry name" value="PLC-like phosphodiesterases"/>
    <property type="match status" value="1"/>
</dbReference>
<dbReference type="AlphaFoldDB" id="A0A7C9PLH5"/>
<proteinExistence type="predicted"/>
<accession>A0A7C9PLH5</accession>
<protein>
    <submittedName>
        <fullName evidence="2">Glycerophosphodiester phosphodiesterase</fullName>
    </submittedName>
</protein>
<keyword evidence="3" id="KW-1185">Reference proteome</keyword>
<dbReference type="PANTHER" id="PTHR46211">
    <property type="entry name" value="GLYCEROPHOSPHORYL DIESTER PHOSPHODIESTERASE"/>
    <property type="match status" value="1"/>
</dbReference>
<evidence type="ECO:0000259" key="1">
    <source>
        <dbReference type="PROSITE" id="PS51704"/>
    </source>
</evidence>
<dbReference type="GO" id="GO:0008081">
    <property type="term" value="F:phosphoric diester hydrolase activity"/>
    <property type="evidence" value="ECO:0007669"/>
    <property type="project" value="InterPro"/>
</dbReference>
<feature type="domain" description="GP-PDE" evidence="1">
    <location>
        <begin position="18"/>
        <end position="254"/>
    </location>
</feature>
<name>A0A7C9PLH5_9MICO</name>
<dbReference type="Pfam" id="PF03009">
    <property type="entry name" value="GDPD"/>
    <property type="match status" value="1"/>
</dbReference>
<reference evidence="2 3" key="1">
    <citation type="journal article" date="2014" name="Int. J. Syst. Evol. Microbiol.">
        <title>Description of Galbitalea soli gen. nov., sp. nov., and Frondihabitans sucicola sp. nov.</title>
        <authorList>
            <person name="Kim S.J."/>
            <person name="Lim J.M."/>
            <person name="Ahn J.H."/>
            <person name="Weon H.Y."/>
            <person name="Hamada M."/>
            <person name="Suzuki K."/>
            <person name="Ahn T.Y."/>
            <person name="Kwon S.W."/>
        </authorList>
    </citation>
    <scope>NUCLEOTIDE SEQUENCE [LARGE SCALE GENOMIC DNA]</scope>
    <source>
        <strain evidence="2 3">NBRC 108727</strain>
    </source>
</reference>
<dbReference type="InterPro" id="IPR017946">
    <property type="entry name" value="PLC-like_Pdiesterase_TIM-brl"/>
</dbReference>
<dbReference type="Proteomes" id="UP000479756">
    <property type="component" value="Unassembled WGS sequence"/>
</dbReference>
<evidence type="ECO:0000313" key="2">
    <source>
        <dbReference type="EMBL" id="NEM90048.1"/>
    </source>
</evidence>
<dbReference type="PROSITE" id="PS51704">
    <property type="entry name" value="GP_PDE"/>
    <property type="match status" value="1"/>
</dbReference>
<dbReference type="EMBL" id="JAAGWZ010000001">
    <property type="protein sequence ID" value="NEM90048.1"/>
    <property type="molecule type" value="Genomic_DNA"/>
</dbReference>
<dbReference type="GO" id="GO:0006629">
    <property type="term" value="P:lipid metabolic process"/>
    <property type="evidence" value="ECO:0007669"/>
    <property type="project" value="InterPro"/>
</dbReference>